<gene>
    <name evidence="2" type="ORF">UT61_C0010G0018</name>
</gene>
<evidence type="ECO:0000313" key="3">
    <source>
        <dbReference type="Proteomes" id="UP000034793"/>
    </source>
</evidence>
<reference evidence="2 3" key="1">
    <citation type="journal article" date="2015" name="Nature">
        <title>rRNA introns, odd ribosomes, and small enigmatic genomes across a large radiation of phyla.</title>
        <authorList>
            <person name="Brown C.T."/>
            <person name="Hug L.A."/>
            <person name="Thomas B.C."/>
            <person name="Sharon I."/>
            <person name="Castelle C.J."/>
            <person name="Singh A."/>
            <person name="Wilkins M.J."/>
            <person name="Williams K.H."/>
            <person name="Banfield J.F."/>
        </authorList>
    </citation>
    <scope>NUCLEOTIDE SEQUENCE [LARGE SCALE GENOMIC DNA]</scope>
</reference>
<accession>A0A0G0S695</accession>
<name>A0A0G0S695_9BACT</name>
<keyword evidence="1" id="KW-0812">Transmembrane</keyword>
<feature type="transmembrane region" description="Helical" evidence="1">
    <location>
        <begin position="39"/>
        <end position="57"/>
    </location>
</feature>
<dbReference type="Proteomes" id="UP000034793">
    <property type="component" value="Unassembled WGS sequence"/>
</dbReference>
<keyword evidence="1" id="KW-0472">Membrane</keyword>
<feature type="transmembrane region" description="Helical" evidence="1">
    <location>
        <begin position="148"/>
        <end position="173"/>
    </location>
</feature>
<sequence length="207" mass="23532">MQAVLAMQILKIIITIIGALLFLFVFWRRLKEDYTQGQIFSTGFYMILLLSLGYFIAKFILPAWWFWFVLLGLSGGLIVGVLRFQLRIFEVIEAATLGSITWLWVMAVYNFITNAHLESLLIATGLLLLFSLFFYFDSHYKSFVWYRSGRVGFSGLMILGIFFLVRAGIAAYFPTMISFVGKSDIIVSAVFSFVAFLGVFSLARLGL</sequence>
<dbReference type="EMBL" id="LBXL01000010">
    <property type="protein sequence ID" value="KKR30245.1"/>
    <property type="molecule type" value="Genomic_DNA"/>
</dbReference>
<feature type="transmembrane region" description="Helical" evidence="1">
    <location>
        <begin position="118"/>
        <end position="136"/>
    </location>
</feature>
<feature type="transmembrane region" description="Helical" evidence="1">
    <location>
        <begin position="185"/>
        <end position="205"/>
    </location>
</feature>
<evidence type="ECO:0000256" key="1">
    <source>
        <dbReference type="SAM" id="Phobius"/>
    </source>
</evidence>
<proteinExistence type="predicted"/>
<feature type="transmembrane region" description="Helical" evidence="1">
    <location>
        <begin position="94"/>
        <end position="112"/>
    </location>
</feature>
<feature type="transmembrane region" description="Helical" evidence="1">
    <location>
        <begin position="63"/>
        <end position="82"/>
    </location>
</feature>
<feature type="transmembrane region" description="Helical" evidence="1">
    <location>
        <begin position="6"/>
        <end position="27"/>
    </location>
</feature>
<dbReference type="AlphaFoldDB" id="A0A0G0S695"/>
<organism evidence="2 3">
    <name type="scientific">Candidatus Woesebacteria bacterium GW2011_GWA1_39_8</name>
    <dbReference type="NCBI Taxonomy" id="1618552"/>
    <lineage>
        <taxon>Bacteria</taxon>
        <taxon>Candidatus Woeseibacteriota</taxon>
    </lineage>
</organism>
<protein>
    <submittedName>
        <fullName evidence="2">Uncharacterized protein</fullName>
    </submittedName>
</protein>
<comment type="caution">
    <text evidence="2">The sequence shown here is derived from an EMBL/GenBank/DDBJ whole genome shotgun (WGS) entry which is preliminary data.</text>
</comment>
<keyword evidence="1" id="KW-1133">Transmembrane helix</keyword>
<evidence type="ECO:0000313" key="2">
    <source>
        <dbReference type="EMBL" id="KKR30245.1"/>
    </source>
</evidence>